<keyword evidence="1" id="KW-0472">Membrane</keyword>
<keyword evidence="1" id="KW-1133">Transmembrane helix</keyword>
<evidence type="ECO:0000256" key="1">
    <source>
        <dbReference type="SAM" id="Phobius"/>
    </source>
</evidence>
<proteinExistence type="predicted"/>
<name>A0A1P8WQR0_9PLAN</name>
<evidence type="ECO:0000259" key="2">
    <source>
        <dbReference type="Pfam" id="PF07811"/>
    </source>
</evidence>
<dbReference type="Pfam" id="PF07811">
    <property type="entry name" value="TadE"/>
    <property type="match status" value="1"/>
</dbReference>
<feature type="transmembrane region" description="Helical" evidence="1">
    <location>
        <begin position="20"/>
        <end position="41"/>
    </location>
</feature>
<gene>
    <name evidence="3" type="ORF">Fuma_06062</name>
</gene>
<dbReference type="EMBL" id="CP017641">
    <property type="protein sequence ID" value="APZ96393.1"/>
    <property type="molecule type" value="Genomic_DNA"/>
</dbReference>
<evidence type="ECO:0000313" key="3">
    <source>
        <dbReference type="EMBL" id="APZ96393.1"/>
    </source>
</evidence>
<reference evidence="3 4" key="1">
    <citation type="journal article" date="2016" name="Front. Microbiol.">
        <title>Fuerstia marisgermanicae gen. nov., sp. nov., an Unusual Member of the Phylum Planctomycetes from the German Wadden Sea.</title>
        <authorList>
            <person name="Kohn T."/>
            <person name="Heuer A."/>
            <person name="Jogler M."/>
            <person name="Vollmers J."/>
            <person name="Boedeker C."/>
            <person name="Bunk B."/>
            <person name="Rast P."/>
            <person name="Borchert D."/>
            <person name="Glockner I."/>
            <person name="Freese H.M."/>
            <person name="Klenk H.P."/>
            <person name="Overmann J."/>
            <person name="Kaster A.K."/>
            <person name="Rohde M."/>
            <person name="Wiegand S."/>
            <person name="Jogler C."/>
        </authorList>
    </citation>
    <scope>NUCLEOTIDE SEQUENCE [LARGE SCALE GENOMIC DNA]</scope>
    <source>
        <strain evidence="3 4">NH11</strain>
    </source>
</reference>
<keyword evidence="1" id="KW-0812">Transmembrane</keyword>
<accession>A0A1P8WQR0</accession>
<dbReference type="Proteomes" id="UP000187735">
    <property type="component" value="Chromosome"/>
</dbReference>
<dbReference type="OrthoDB" id="276644at2"/>
<sequence>MRRNVSHHDRKKNGAAAVELAVCLPVVVLIAISGFEAAHFLHLKQTLTLAAYETAAAAGTTGKTEADALACGTMVLQSRETADATISISPSITAVTAPGTEITVTVSAPASSNSAGFCTFTAGTTVRCAVTVTRN</sequence>
<evidence type="ECO:0000313" key="4">
    <source>
        <dbReference type="Proteomes" id="UP000187735"/>
    </source>
</evidence>
<dbReference type="RefSeq" id="WP_077027430.1">
    <property type="nucleotide sequence ID" value="NZ_CP017641.1"/>
</dbReference>
<keyword evidence="4" id="KW-1185">Reference proteome</keyword>
<protein>
    <submittedName>
        <fullName evidence="3">Flp pilus assembly protein</fullName>
    </submittedName>
</protein>
<dbReference type="KEGG" id="fmr:Fuma_06062"/>
<feature type="domain" description="TadE-like" evidence="2">
    <location>
        <begin position="14"/>
        <end position="55"/>
    </location>
</feature>
<organism evidence="3 4">
    <name type="scientific">Fuerstiella marisgermanici</name>
    <dbReference type="NCBI Taxonomy" id="1891926"/>
    <lineage>
        <taxon>Bacteria</taxon>
        <taxon>Pseudomonadati</taxon>
        <taxon>Planctomycetota</taxon>
        <taxon>Planctomycetia</taxon>
        <taxon>Planctomycetales</taxon>
        <taxon>Planctomycetaceae</taxon>
        <taxon>Fuerstiella</taxon>
    </lineage>
</organism>
<dbReference type="STRING" id="1891926.Fuma_06062"/>
<dbReference type="InterPro" id="IPR012495">
    <property type="entry name" value="TadE-like_dom"/>
</dbReference>
<dbReference type="AlphaFoldDB" id="A0A1P8WQR0"/>